<feature type="compositionally biased region" description="Low complexity" evidence="1">
    <location>
        <begin position="151"/>
        <end position="169"/>
    </location>
</feature>
<evidence type="ECO:0000313" key="3">
    <source>
        <dbReference type="Proteomes" id="UP000807306"/>
    </source>
</evidence>
<keyword evidence="3" id="KW-1185">Reference proteome</keyword>
<feature type="non-terminal residue" evidence="2">
    <location>
        <position position="183"/>
    </location>
</feature>
<feature type="region of interest" description="Disordered" evidence="1">
    <location>
        <begin position="139"/>
        <end position="183"/>
    </location>
</feature>
<name>A0A9P6EKW1_9AGAR</name>
<proteinExistence type="predicted"/>
<feature type="region of interest" description="Disordered" evidence="1">
    <location>
        <begin position="71"/>
        <end position="90"/>
    </location>
</feature>
<reference evidence="2" key="1">
    <citation type="submission" date="2020-11" db="EMBL/GenBank/DDBJ databases">
        <authorList>
            <consortium name="DOE Joint Genome Institute"/>
            <person name="Ahrendt S."/>
            <person name="Riley R."/>
            <person name="Andreopoulos W."/>
            <person name="Labutti K."/>
            <person name="Pangilinan J."/>
            <person name="Ruiz-Duenas F.J."/>
            <person name="Barrasa J.M."/>
            <person name="Sanchez-Garcia M."/>
            <person name="Camarero S."/>
            <person name="Miyauchi S."/>
            <person name="Serrano A."/>
            <person name="Linde D."/>
            <person name="Babiker R."/>
            <person name="Drula E."/>
            <person name="Ayuso-Fernandez I."/>
            <person name="Pacheco R."/>
            <person name="Padilla G."/>
            <person name="Ferreira P."/>
            <person name="Barriuso J."/>
            <person name="Kellner H."/>
            <person name="Castanera R."/>
            <person name="Alfaro M."/>
            <person name="Ramirez L."/>
            <person name="Pisabarro A.G."/>
            <person name="Kuo A."/>
            <person name="Tritt A."/>
            <person name="Lipzen A."/>
            <person name="He G."/>
            <person name="Yan M."/>
            <person name="Ng V."/>
            <person name="Cullen D."/>
            <person name="Martin F."/>
            <person name="Rosso M.-N."/>
            <person name="Henrissat B."/>
            <person name="Hibbett D."/>
            <person name="Martinez A.T."/>
            <person name="Grigoriev I.V."/>
        </authorList>
    </citation>
    <scope>NUCLEOTIDE SEQUENCE</scope>
    <source>
        <strain evidence="2">CBS 506.95</strain>
    </source>
</reference>
<evidence type="ECO:0000313" key="2">
    <source>
        <dbReference type="EMBL" id="KAF9531006.1"/>
    </source>
</evidence>
<evidence type="ECO:0000256" key="1">
    <source>
        <dbReference type="SAM" id="MobiDB-lite"/>
    </source>
</evidence>
<accession>A0A9P6EKW1</accession>
<dbReference type="Proteomes" id="UP000807306">
    <property type="component" value="Unassembled WGS sequence"/>
</dbReference>
<dbReference type="AlphaFoldDB" id="A0A9P6EKW1"/>
<gene>
    <name evidence="2" type="ORF">CPB83DRAFT_850010</name>
</gene>
<organism evidence="2 3">
    <name type="scientific">Crepidotus variabilis</name>
    <dbReference type="NCBI Taxonomy" id="179855"/>
    <lineage>
        <taxon>Eukaryota</taxon>
        <taxon>Fungi</taxon>
        <taxon>Dikarya</taxon>
        <taxon>Basidiomycota</taxon>
        <taxon>Agaricomycotina</taxon>
        <taxon>Agaricomycetes</taxon>
        <taxon>Agaricomycetidae</taxon>
        <taxon>Agaricales</taxon>
        <taxon>Agaricineae</taxon>
        <taxon>Crepidotaceae</taxon>
        <taxon>Crepidotus</taxon>
    </lineage>
</organism>
<sequence>MSASASFFCHSRFSECQELSCSECKPVRLTSLRKSNTLEFRTFTILLPATPQGERFYDNLIVPLGQIPDNGIQSPDTDHDLSSTATARQPNDEVLPEMALNQMAVGLLSQQMAASFIRTLSLDSSEKLSTLLEDYAEVPKSESHLPLKSDATAASTRRPRASRNASSATETLKRRNRQSYIDF</sequence>
<comment type="caution">
    <text evidence="2">The sequence shown here is derived from an EMBL/GenBank/DDBJ whole genome shotgun (WGS) entry which is preliminary data.</text>
</comment>
<protein>
    <submittedName>
        <fullName evidence="2">Uncharacterized protein</fullName>
    </submittedName>
</protein>
<dbReference type="EMBL" id="MU157837">
    <property type="protein sequence ID" value="KAF9531006.1"/>
    <property type="molecule type" value="Genomic_DNA"/>
</dbReference>